<dbReference type="PROSITE" id="PS51608">
    <property type="entry name" value="SAM_MT_UBIE"/>
    <property type="match status" value="1"/>
</dbReference>
<evidence type="ECO:0000256" key="3">
    <source>
        <dbReference type="ARBA" id="ARBA00022679"/>
    </source>
</evidence>
<name>A0A366H4J4_9BURK</name>
<keyword evidence="6" id="KW-1185">Reference proteome</keyword>
<dbReference type="InterPro" id="IPR029063">
    <property type="entry name" value="SAM-dependent_MTases_sf"/>
</dbReference>
<evidence type="ECO:0000313" key="6">
    <source>
        <dbReference type="Proteomes" id="UP000253628"/>
    </source>
</evidence>
<dbReference type="GO" id="GO:0009234">
    <property type="term" value="P:menaquinone biosynthetic process"/>
    <property type="evidence" value="ECO:0007669"/>
    <property type="project" value="UniProtKB-KW"/>
</dbReference>
<evidence type="ECO:0000256" key="2">
    <source>
        <dbReference type="ARBA" id="ARBA00022603"/>
    </source>
</evidence>
<dbReference type="Proteomes" id="UP000253628">
    <property type="component" value="Unassembled WGS sequence"/>
</dbReference>
<proteinExistence type="predicted"/>
<keyword evidence="2 5" id="KW-0489">Methyltransferase</keyword>
<dbReference type="EMBL" id="QNRQ01000012">
    <property type="protein sequence ID" value="RBP36521.1"/>
    <property type="molecule type" value="Genomic_DNA"/>
</dbReference>
<keyword evidence="1" id="KW-0474">Menaquinone biosynthesis</keyword>
<organism evidence="5 6">
    <name type="scientific">Eoetvoesiella caeni</name>
    <dbReference type="NCBI Taxonomy" id="645616"/>
    <lineage>
        <taxon>Bacteria</taxon>
        <taxon>Pseudomonadati</taxon>
        <taxon>Pseudomonadota</taxon>
        <taxon>Betaproteobacteria</taxon>
        <taxon>Burkholderiales</taxon>
        <taxon>Alcaligenaceae</taxon>
        <taxon>Eoetvoesiella</taxon>
    </lineage>
</organism>
<dbReference type="AlphaFoldDB" id="A0A366H4J4"/>
<dbReference type="Gene3D" id="3.40.50.150">
    <property type="entry name" value="Vaccinia Virus protein VP39"/>
    <property type="match status" value="1"/>
</dbReference>
<evidence type="ECO:0000256" key="1">
    <source>
        <dbReference type="ARBA" id="ARBA00022428"/>
    </source>
</evidence>
<dbReference type="PANTHER" id="PTHR43591">
    <property type="entry name" value="METHYLTRANSFERASE"/>
    <property type="match status" value="1"/>
</dbReference>
<dbReference type="Pfam" id="PF01209">
    <property type="entry name" value="Ubie_methyltran"/>
    <property type="match status" value="1"/>
</dbReference>
<dbReference type="PANTHER" id="PTHR43591:SF24">
    <property type="entry name" value="2-METHOXY-6-POLYPRENYL-1,4-BENZOQUINOL METHYLASE, MITOCHONDRIAL"/>
    <property type="match status" value="1"/>
</dbReference>
<dbReference type="GO" id="GO:0032259">
    <property type="term" value="P:methylation"/>
    <property type="evidence" value="ECO:0007669"/>
    <property type="project" value="UniProtKB-KW"/>
</dbReference>
<dbReference type="RefSeq" id="WP_113934581.1">
    <property type="nucleotide sequence ID" value="NZ_JACCEU010000006.1"/>
</dbReference>
<dbReference type="GO" id="GO:0008168">
    <property type="term" value="F:methyltransferase activity"/>
    <property type="evidence" value="ECO:0007669"/>
    <property type="project" value="UniProtKB-KW"/>
</dbReference>
<gene>
    <name evidence="5" type="ORF">DFR37_112100</name>
</gene>
<keyword evidence="4" id="KW-0949">S-adenosyl-L-methionine</keyword>
<dbReference type="OrthoDB" id="529208at2"/>
<sequence>MSLQPALSPAETYENYLGRNIADPWTRVLLAHVAPQPGERVLDLACGTGSVARQVAPLVGESGHIVALDVNAEMLAVGMAQPVPQGATIDWREGDATNLELREQEFDLVLCQQGLQFFSDRAEALHGMRRVLRESGRVGISVWQSLHRHPLYEALFIATARHLNIAVTDVDIAFSLSDSDALYRLLESAGFQDVEVRTSALDIRLPDAKRFVDMSIAGAATSVPAFTRMAPIERAVLMNAIKDETQGAVQTFQHGDSLVFPMETNIATAKR</sequence>
<accession>A0A366H4J4</accession>
<protein>
    <submittedName>
        <fullName evidence="5">UbiE/COQ5 methyltransferase-like protein</fullName>
    </submittedName>
</protein>
<evidence type="ECO:0000256" key="4">
    <source>
        <dbReference type="ARBA" id="ARBA00022691"/>
    </source>
</evidence>
<dbReference type="InterPro" id="IPR004033">
    <property type="entry name" value="UbiE/COQ5_MeTrFase"/>
</dbReference>
<evidence type="ECO:0000313" key="5">
    <source>
        <dbReference type="EMBL" id="RBP36521.1"/>
    </source>
</evidence>
<keyword evidence="3 5" id="KW-0808">Transferase</keyword>
<dbReference type="CDD" id="cd02440">
    <property type="entry name" value="AdoMet_MTases"/>
    <property type="match status" value="1"/>
</dbReference>
<comment type="caution">
    <text evidence="5">The sequence shown here is derived from an EMBL/GenBank/DDBJ whole genome shotgun (WGS) entry which is preliminary data.</text>
</comment>
<dbReference type="SUPFAM" id="SSF53335">
    <property type="entry name" value="S-adenosyl-L-methionine-dependent methyltransferases"/>
    <property type="match status" value="1"/>
</dbReference>
<reference evidence="5 6" key="1">
    <citation type="submission" date="2018-06" db="EMBL/GenBank/DDBJ databases">
        <title>Genomic Encyclopedia of Type Strains, Phase IV (KMG-IV): sequencing the most valuable type-strain genomes for metagenomic binning, comparative biology and taxonomic classification.</title>
        <authorList>
            <person name="Goeker M."/>
        </authorList>
    </citation>
    <scope>NUCLEOTIDE SEQUENCE [LARGE SCALE GENOMIC DNA]</scope>
    <source>
        <strain evidence="5 6">DSM 25520</strain>
    </source>
</reference>